<evidence type="ECO:0000256" key="6">
    <source>
        <dbReference type="ARBA" id="ARBA00023244"/>
    </source>
</evidence>
<accession>A0ABP9JHX1</accession>
<comment type="caution">
    <text evidence="13">The sequence shown here is derived from an EMBL/GenBank/DDBJ whole genome shotgun (WGS) entry which is preliminary data.</text>
</comment>
<evidence type="ECO:0000256" key="8">
    <source>
        <dbReference type="HAMAP-Rule" id="MF_00087"/>
    </source>
</evidence>
<evidence type="ECO:0000259" key="12">
    <source>
        <dbReference type="Pfam" id="PF05201"/>
    </source>
</evidence>
<proteinExistence type="inferred from homology"/>
<reference evidence="14" key="1">
    <citation type="journal article" date="2019" name="Int. J. Syst. Evol. Microbiol.">
        <title>The Global Catalogue of Microorganisms (GCM) 10K type strain sequencing project: providing services to taxonomists for standard genome sequencing and annotation.</title>
        <authorList>
            <consortium name="The Broad Institute Genomics Platform"/>
            <consortium name="The Broad Institute Genome Sequencing Center for Infectious Disease"/>
            <person name="Wu L."/>
            <person name="Ma J."/>
        </authorList>
    </citation>
    <scope>NUCLEOTIDE SEQUENCE [LARGE SCALE GENOMIC DNA]</scope>
    <source>
        <strain evidence="14">JCM 17687</strain>
    </source>
</reference>
<evidence type="ECO:0000256" key="1">
    <source>
        <dbReference type="ARBA" id="ARBA00005059"/>
    </source>
</evidence>
<dbReference type="InterPro" id="IPR036343">
    <property type="entry name" value="GluRdtase_N_sf"/>
</dbReference>
<dbReference type="PANTHER" id="PTHR43013:SF1">
    <property type="entry name" value="GLUTAMYL-TRNA REDUCTASE"/>
    <property type="match status" value="1"/>
</dbReference>
<dbReference type="InterPro" id="IPR015895">
    <property type="entry name" value="4pyrrol_synth_GluRdtase_N"/>
</dbReference>
<dbReference type="InterPro" id="IPR000343">
    <property type="entry name" value="4pyrrol_synth_GluRdtase"/>
</dbReference>
<comment type="miscellaneous">
    <text evidence="8">During catalysis, the active site Cys acts as a nucleophile attacking the alpha-carbonyl group of tRNA-bound glutamate with the formation of a thioester intermediate between enzyme and glutamate, and the concomitant release of tRNA(Glu). The thioester intermediate is finally reduced by direct hydride transfer from NADPH, to form the product GSA.</text>
</comment>
<dbReference type="SUPFAM" id="SSF69742">
    <property type="entry name" value="Glutamyl tRNA-reductase catalytic, N-terminal domain"/>
    <property type="match status" value="1"/>
</dbReference>
<dbReference type="SUPFAM" id="SSF51735">
    <property type="entry name" value="NAD(P)-binding Rossmann-fold domains"/>
    <property type="match status" value="1"/>
</dbReference>
<comment type="catalytic activity">
    <reaction evidence="7 8 9">
        <text>(S)-4-amino-5-oxopentanoate + tRNA(Glu) + NADP(+) = L-glutamyl-tRNA(Glu) + NADPH + H(+)</text>
        <dbReference type="Rhea" id="RHEA:12344"/>
        <dbReference type="Rhea" id="RHEA-COMP:9663"/>
        <dbReference type="Rhea" id="RHEA-COMP:9680"/>
        <dbReference type="ChEBI" id="CHEBI:15378"/>
        <dbReference type="ChEBI" id="CHEBI:57501"/>
        <dbReference type="ChEBI" id="CHEBI:57783"/>
        <dbReference type="ChEBI" id="CHEBI:58349"/>
        <dbReference type="ChEBI" id="CHEBI:78442"/>
        <dbReference type="ChEBI" id="CHEBI:78520"/>
        <dbReference type="EC" id="1.2.1.70"/>
    </reaction>
</comment>
<feature type="binding site" evidence="8">
    <location>
        <begin position="49"/>
        <end position="52"/>
    </location>
    <ligand>
        <name>substrate</name>
    </ligand>
</feature>
<feature type="binding site" evidence="8">
    <location>
        <position position="143"/>
    </location>
    <ligand>
        <name>substrate</name>
    </ligand>
</feature>
<dbReference type="InterPro" id="IPR006151">
    <property type="entry name" value="Shikm_DH/Glu-tRNA_Rdtase"/>
</dbReference>
<comment type="pathway">
    <text evidence="1 8 9">Porphyrin-containing compound metabolism; protoporphyrin-IX biosynthesis; 5-aminolevulinate from L-glutamyl-tRNA(Glu): step 1/2.</text>
</comment>
<dbReference type="InterPro" id="IPR015896">
    <property type="entry name" value="4pyrrol_synth_GluRdtase_dimer"/>
</dbReference>
<evidence type="ECO:0000259" key="11">
    <source>
        <dbReference type="Pfam" id="PF01488"/>
    </source>
</evidence>
<feature type="binding site" evidence="8">
    <location>
        <begin position="137"/>
        <end position="139"/>
    </location>
    <ligand>
        <name>substrate</name>
    </ligand>
</feature>
<dbReference type="PANTHER" id="PTHR43013">
    <property type="entry name" value="GLUTAMYL-TRNA REDUCTASE"/>
    <property type="match status" value="1"/>
</dbReference>
<dbReference type="SUPFAM" id="SSF69075">
    <property type="entry name" value="Glutamyl tRNA-reductase dimerization domain"/>
    <property type="match status" value="1"/>
</dbReference>
<dbReference type="Gene3D" id="3.40.50.720">
    <property type="entry name" value="NAD(P)-binding Rossmann-like Domain"/>
    <property type="match status" value="1"/>
</dbReference>
<sequence>MSLLVIGLSHHTAPLSVLEALAEHPDASRAIAASVLSSATASEAVVLSTCNRLEVYAAVPAFHPAVAAIGESLALAAGIEPAEGTRPLADLPPGDPSAALAARAEALADHLYVRYDDAAVAHTFTVACGLDSMAVGEAQILGQMRDALAASQQRGQVGESLNALFQGALRVGKRAHTETDIDQHSVSLVQIALEEASAVLGPLAGVGAAVVGAGGMSGLAAATVHRAGVDSLTIVNRTPERAERLAAATSGQARPWHALPDVLAASDLVITCTGAVGHVITAGMLAESAARRGGRPQVVVDLALPRDVEPADSWGRPVPGVTLVDLQALGLLLEGRADTTQVVRVRELVTGEVADYLTRRMEKSVAPTVAALRARAAALVASEMDRLDQRLPGLDETTRAEVGLAVHRIVEKLLHTPTMRVKEFAMEGSGEDYAAALRELFDLEPKDVANVSIPPKRAQS</sequence>
<dbReference type="RefSeq" id="WP_345508310.1">
    <property type="nucleotide sequence ID" value="NZ_BAABIW010000018.1"/>
</dbReference>
<comment type="domain">
    <text evidence="8">Possesses an unusual extended V-shaped dimeric structure with each monomer consisting of three distinct domains arranged along a curved 'spinal' alpha-helix. The N-terminal catalytic domain specifically recognizes the glutamate moiety of the substrate. The second domain is the NADPH-binding domain, and the third C-terminal domain is responsible for dimerization.</text>
</comment>
<dbReference type="EC" id="1.2.1.70" evidence="3 8"/>
<protein>
    <recommendedName>
        <fullName evidence="3 8">Glutamyl-tRNA reductase</fullName>
        <shortName evidence="8">GluTR</shortName>
        <ecNumber evidence="3 8">1.2.1.70</ecNumber>
    </recommendedName>
</protein>
<name>A0ABP9JHX1_9MICO</name>
<dbReference type="Pfam" id="PF05201">
    <property type="entry name" value="GlutR_N"/>
    <property type="match status" value="1"/>
</dbReference>
<feature type="binding site" evidence="8">
    <location>
        <begin position="212"/>
        <end position="217"/>
    </location>
    <ligand>
        <name>NADP(+)</name>
        <dbReference type="ChEBI" id="CHEBI:58349"/>
    </ligand>
</feature>
<dbReference type="NCBIfam" id="TIGR01035">
    <property type="entry name" value="hemA"/>
    <property type="match status" value="1"/>
</dbReference>
<feature type="site" description="Important for activity" evidence="8">
    <location>
        <position position="122"/>
    </location>
</feature>
<keyword evidence="4 8" id="KW-0521">NADP</keyword>
<keyword evidence="6 8" id="KW-0627">Porphyrin biosynthesis</keyword>
<dbReference type="EMBL" id="BAABIW010000018">
    <property type="protein sequence ID" value="GAA5031666.1"/>
    <property type="molecule type" value="Genomic_DNA"/>
</dbReference>
<keyword evidence="5 8" id="KW-0560">Oxidoreductase</keyword>
<evidence type="ECO:0000259" key="10">
    <source>
        <dbReference type="Pfam" id="PF00745"/>
    </source>
</evidence>
<dbReference type="InterPro" id="IPR036453">
    <property type="entry name" value="GluRdtase_dimer_dom_sf"/>
</dbReference>
<dbReference type="CDD" id="cd05213">
    <property type="entry name" value="NAD_bind_Glutamyl_tRNA_reduct"/>
    <property type="match status" value="1"/>
</dbReference>
<dbReference type="HAMAP" id="MF_00087">
    <property type="entry name" value="Glu_tRNA_reductase"/>
    <property type="match status" value="1"/>
</dbReference>
<comment type="function">
    <text evidence="8">Catalyzes the NADPH-dependent reduction of glutamyl-tRNA(Glu) to glutamate 1-semialdehyde (GSA).</text>
</comment>
<feature type="domain" description="Quinate/shikimate 5-dehydrogenase/glutamyl-tRNA reductase" evidence="11">
    <location>
        <begin position="195"/>
        <end position="311"/>
    </location>
</feature>
<feature type="binding site" evidence="8">
    <location>
        <position position="132"/>
    </location>
    <ligand>
        <name>substrate</name>
    </ligand>
</feature>
<feature type="domain" description="Tetrapyrrole biosynthesis glutamyl-tRNA reductase dimerisation" evidence="10">
    <location>
        <begin position="345"/>
        <end position="443"/>
    </location>
</feature>
<dbReference type="Pfam" id="PF01488">
    <property type="entry name" value="Shikimate_DH"/>
    <property type="match status" value="1"/>
</dbReference>
<evidence type="ECO:0000256" key="3">
    <source>
        <dbReference type="ARBA" id="ARBA00012970"/>
    </source>
</evidence>
<dbReference type="Proteomes" id="UP001500427">
    <property type="component" value="Unassembled WGS sequence"/>
</dbReference>
<evidence type="ECO:0000256" key="7">
    <source>
        <dbReference type="ARBA" id="ARBA00047464"/>
    </source>
</evidence>
<comment type="subunit">
    <text evidence="8">Homodimer.</text>
</comment>
<dbReference type="PIRSF" id="PIRSF000445">
    <property type="entry name" value="4pyrrol_synth_GluRdtase"/>
    <property type="match status" value="1"/>
</dbReference>
<evidence type="ECO:0000256" key="4">
    <source>
        <dbReference type="ARBA" id="ARBA00022857"/>
    </source>
</evidence>
<dbReference type="Gene3D" id="3.30.460.30">
    <property type="entry name" value="Glutamyl-tRNA reductase, N-terminal domain"/>
    <property type="match status" value="1"/>
</dbReference>
<dbReference type="Pfam" id="PF00745">
    <property type="entry name" value="GlutR_dimer"/>
    <property type="match status" value="1"/>
</dbReference>
<evidence type="ECO:0000313" key="13">
    <source>
        <dbReference type="EMBL" id="GAA5031666.1"/>
    </source>
</evidence>
<gene>
    <name evidence="8" type="primary">hemA</name>
    <name evidence="13" type="ORF">GCM10023258_30040</name>
</gene>
<evidence type="ECO:0000256" key="2">
    <source>
        <dbReference type="ARBA" id="ARBA00005916"/>
    </source>
</evidence>
<feature type="active site" description="Nucleophile" evidence="8">
    <location>
        <position position="50"/>
    </location>
</feature>
<evidence type="ECO:0000256" key="9">
    <source>
        <dbReference type="RuleBase" id="RU000584"/>
    </source>
</evidence>
<evidence type="ECO:0000256" key="5">
    <source>
        <dbReference type="ARBA" id="ARBA00023002"/>
    </source>
</evidence>
<evidence type="ECO:0000313" key="14">
    <source>
        <dbReference type="Proteomes" id="UP001500427"/>
    </source>
</evidence>
<dbReference type="InterPro" id="IPR036291">
    <property type="entry name" value="NAD(P)-bd_dom_sf"/>
</dbReference>
<comment type="similarity">
    <text evidence="2 8 9">Belongs to the glutamyl-tRNA reductase family.</text>
</comment>
<feature type="domain" description="Glutamyl-tRNA reductase N-terminal" evidence="12">
    <location>
        <begin position="6"/>
        <end position="179"/>
    </location>
</feature>
<organism evidence="13 14">
    <name type="scientific">Terrabacter aeriphilus</name>
    <dbReference type="NCBI Taxonomy" id="515662"/>
    <lineage>
        <taxon>Bacteria</taxon>
        <taxon>Bacillati</taxon>
        <taxon>Actinomycetota</taxon>
        <taxon>Actinomycetes</taxon>
        <taxon>Micrococcales</taxon>
        <taxon>Intrasporangiaceae</taxon>
        <taxon>Terrabacter</taxon>
    </lineage>
</organism>
<keyword evidence="14" id="KW-1185">Reference proteome</keyword>